<keyword evidence="2" id="KW-1185">Reference proteome</keyword>
<dbReference type="InParanoid" id="A0A3B1K183"/>
<reference evidence="1" key="3">
    <citation type="submission" date="2025-08" db="UniProtKB">
        <authorList>
            <consortium name="Ensembl"/>
        </authorList>
    </citation>
    <scope>IDENTIFICATION</scope>
</reference>
<reference evidence="2" key="1">
    <citation type="submission" date="2013-03" db="EMBL/GenBank/DDBJ databases">
        <authorList>
            <person name="Jeffery W."/>
            <person name="Warren W."/>
            <person name="Wilson R.K."/>
        </authorList>
    </citation>
    <scope>NUCLEOTIDE SEQUENCE</scope>
    <source>
        <strain evidence="2">female</strain>
    </source>
</reference>
<dbReference type="Proteomes" id="UP000018467">
    <property type="component" value="Unassembled WGS sequence"/>
</dbReference>
<evidence type="ECO:0000313" key="1">
    <source>
        <dbReference type="Ensembl" id="ENSAMXP00000047736.1"/>
    </source>
</evidence>
<organism evidence="1 2">
    <name type="scientific">Astyanax mexicanus</name>
    <name type="common">Blind cave fish</name>
    <name type="synonym">Astyanax fasciatus mexicanus</name>
    <dbReference type="NCBI Taxonomy" id="7994"/>
    <lineage>
        <taxon>Eukaryota</taxon>
        <taxon>Metazoa</taxon>
        <taxon>Chordata</taxon>
        <taxon>Craniata</taxon>
        <taxon>Vertebrata</taxon>
        <taxon>Euteleostomi</taxon>
        <taxon>Actinopterygii</taxon>
        <taxon>Neopterygii</taxon>
        <taxon>Teleostei</taxon>
        <taxon>Ostariophysi</taxon>
        <taxon>Characiformes</taxon>
        <taxon>Characoidei</taxon>
        <taxon>Acestrorhamphidae</taxon>
        <taxon>Acestrorhamphinae</taxon>
        <taxon>Astyanax</taxon>
    </lineage>
</organism>
<proteinExistence type="predicted"/>
<accession>A0A3B1K183</accession>
<dbReference type="Ensembl" id="ENSAMXT00000040144.1">
    <property type="protein sequence ID" value="ENSAMXP00000047736.1"/>
    <property type="gene ID" value="ENSAMXG00000039434.1"/>
</dbReference>
<protein>
    <submittedName>
        <fullName evidence="1">Uncharacterized protein</fullName>
    </submittedName>
</protein>
<reference evidence="2" key="2">
    <citation type="journal article" date="2014" name="Nat. Commun.">
        <title>The cavefish genome reveals candidate genes for eye loss.</title>
        <authorList>
            <person name="McGaugh S.E."/>
            <person name="Gross J.B."/>
            <person name="Aken B."/>
            <person name="Blin M."/>
            <person name="Borowsky R."/>
            <person name="Chalopin D."/>
            <person name="Hinaux H."/>
            <person name="Jeffery W.R."/>
            <person name="Keene A."/>
            <person name="Ma L."/>
            <person name="Minx P."/>
            <person name="Murphy D."/>
            <person name="O'Quin K.E."/>
            <person name="Retaux S."/>
            <person name="Rohner N."/>
            <person name="Searle S.M."/>
            <person name="Stahl B.A."/>
            <person name="Tabin C."/>
            <person name="Volff J.N."/>
            <person name="Yoshizawa M."/>
            <person name="Warren W.C."/>
        </authorList>
    </citation>
    <scope>NUCLEOTIDE SEQUENCE [LARGE SCALE GENOMIC DNA]</scope>
    <source>
        <strain evidence="2">female</strain>
    </source>
</reference>
<dbReference type="Bgee" id="ENSAMXG00000039434">
    <property type="expression patterns" value="Expressed in muscle tissue and 2 other cell types or tissues"/>
</dbReference>
<dbReference type="AlphaFoldDB" id="A0A3B1K183"/>
<name>A0A3B1K183_ASTMX</name>
<evidence type="ECO:0000313" key="2">
    <source>
        <dbReference type="Proteomes" id="UP000018467"/>
    </source>
</evidence>
<reference evidence="1" key="4">
    <citation type="submission" date="2025-09" db="UniProtKB">
        <authorList>
            <consortium name="Ensembl"/>
        </authorList>
    </citation>
    <scope>IDENTIFICATION</scope>
</reference>
<sequence length="73" mass="7975">SAFLYHSREESSWYQKVPNTVVDFHHVFLICSSAPSPGVSNSSVFYVTINSTPLPPCPPSVFAPSGRARHLIG</sequence>